<name>A0A7M5X2U7_9CNID</name>
<dbReference type="AlphaFoldDB" id="A0A7M5X2U7"/>
<sequence length="229" mass="26697">MFILFSEKRKNTKTQKHIIKEYTMVRHNIQVFLVIATLANQIFGTTVTLLEPCTVENDEKCDVLRFYNQYQTVKCIKRETVRIIGKGDYECRNDASRNPSKMCYYPECQLRLTDNGFEPNVRQQCRCVEMSRSYCRDQIDVGKTQCMKLERYNSAQKVTCMSSINHFTRCQSSSQTHCWVPCQSIKHHEESGFVREDCSCDINAGFLTKPSLIVHLLVLLMGFLVKKLF</sequence>
<evidence type="ECO:0000313" key="2">
    <source>
        <dbReference type="Proteomes" id="UP000594262"/>
    </source>
</evidence>
<protein>
    <submittedName>
        <fullName evidence="1">Uncharacterized protein</fullName>
    </submittedName>
</protein>
<accession>A0A7M5X2U7</accession>
<proteinExistence type="predicted"/>
<dbReference type="EnsemblMetazoa" id="CLYHEMT016919.1">
    <property type="protein sequence ID" value="CLYHEMP016919.1"/>
    <property type="gene ID" value="CLYHEMG016919"/>
</dbReference>
<organism evidence="1 2">
    <name type="scientific">Clytia hemisphaerica</name>
    <dbReference type="NCBI Taxonomy" id="252671"/>
    <lineage>
        <taxon>Eukaryota</taxon>
        <taxon>Metazoa</taxon>
        <taxon>Cnidaria</taxon>
        <taxon>Hydrozoa</taxon>
        <taxon>Hydroidolina</taxon>
        <taxon>Leptothecata</taxon>
        <taxon>Obeliida</taxon>
        <taxon>Clytiidae</taxon>
        <taxon>Clytia</taxon>
    </lineage>
</organism>
<reference evidence="1" key="1">
    <citation type="submission" date="2021-01" db="UniProtKB">
        <authorList>
            <consortium name="EnsemblMetazoa"/>
        </authorList>
    </citation>
    <scope>IDENTIFICATION</scope>
</reference>
<keyword evidence="2" id="KW-1185">Reference proteome</keyword>
<evidence type="ECO:0000313" key="1">
    <source>
        <dbReference type="EnsemblMetazoa" id="CLYHEMP016919.1"/>
    </source>
</evidence>
<dbReference type="Proteomes" id="UP000594262">
    <property type="component" value="Unplaced"/>
</dbReference>